<dbReference type="Gene3D" id="1.10.30.50">
    <property type="match status" value="1"/>
</dbReference>
<dbReference type="GO" id="GO:0008270">
    <property type="term" value="F:zinc ion binding"/>
    <property type="evidence" value="ECO:0007669"/>
    <property type="project" value="InterPro"/>
</dbReference>
<keyword evidence="2" id="KW-0378">Hydrolase</keyword>
<dbReference type="SMART" id="SM00507">
    <property type="entry name" value="HNHc"/>
    <property type="match status" value="1"/>
</dbReference>
<keyword evidence="2" id="KW-0540">Nuclease</keyword>
<reference evidence="2 3" key="1">
    <citation type="submission" date="2019-01" db="EMBL/GenBank/DDBJ databases">
        <title>Coherence of Microcystis species and biogeography revealed through population genomics.</title>
        <authorList>
            <person name="Perez-Carrascal O.M."/>
            <person name="Terrat Y."/>
            <person name="Giani A."/>
            <person name="Fortin N."/>
            <person name="Tromas N."/>
            <person name="Shapiro B.J."/>
        </authorList>
    </citation>
    <scope>NUCLEOTIDE SEQUENCE [LARGE SCALE GENOMIC DNA]</scope>
    <source>
        <strain evidence="2">Ma_QC_Ch_20071001_S25D</strain>
    </source>
</reference>
<dbReference type="AlphaFoldDB" id="A0A552FAJ4"/>
<dbReference type="InterPro" id="IPR002711">
    <property type="entry name" value="HNH"/>
</dbReference>
<dbReference type="CDD" id="cd00085">
    <property type="entry name" value="HNHc"/>
    <property type="match status" value="1"/>
</dbReference>
<gene>
    <name evidence="2" type="ORF">EWV57_23965</name>
</gene>
<evidence type="ECO:0000259" key="1">
    <source>
        <dbReference type="SMART" id="SM00507"/>
    </source>
</evidence>
<dbReference type="PANTHER" id="PTHR33877">
    <property type="entry name" value="SLL1193 PROTEIN"/>
    <property type="match status" value="1"/>
</dbReference>
<dbReference type="InterPro" id="IPR052892">
    <property type="entry name" value="NA-targeting_endonuclease"/>
</dbReference>
<feature type="domain" description="HNH nuclease" evidence="1">
    <location>
        <begin position="8"/>
        <end position="63"/>
    </location>
</feature>
<keyword evidence="2" id="KW-0255">Endonuclease</keyword>
<evidence type="ECO:0000313" key="3">
    <source>
        <dbReference type="Proteomes" id="UP000316958"/>
    </source>
</evidence>
<dbReference type="PANTHER" id="PTHR33877:SF1">
    <property type="entry name" value="TYPE IV METHYL-DIRECTED RESTRICTION ENZYME ECOKMCRA"/>
    <property type="match status" value="1"/>
</dbReference>
<accession>A0A552FAJ4</accession>
<dbReference type="Proteomes" id="UP000316958">
    <property type="component" value="Unassembled WGS sequence"/>
</dbReference>
<proteinExistence type="predicted"/>
<dbReference type="Pfam" id="PF01844">
    <property type="entry name" value="HNH"/>
    <property type="match status" value="1"/>
</dbReference>
<dbReference type="EMBL" id="SFBE01000393">
    <property type="protein sequence ID" value="TRU43745.1"/>
    <property type="molecule type" value="Genomic_DNA"/>
</dbReference>
<name>A0A552FAJ4_MICAE</name>
<dbReference type="GO" id="GO:0004519">
    <property type="term" value="F:endonuclease activity"/>
    <property type="evidence" value="ECO:0007669"/>
    <property type="project" value="UniProtKB-KW"/>
</dbReference>
<sequence length="151" mass="17265">MSKKFSSVIQSEIRIRANYLCEYCHALEKWQYVAFTIDHVIPLTQGGDDGLDNLALACFHCNRRKGNLVSIKDLASGDDIPLFHPRRERWQDHFIWSADGRVIISLTAVGKVTIAALDLNRERVIDIRQADILLKRHPPPGDPVFEECRLN</sequence>
<dbReference type="InterPro" id="IPR003615">
    <property type="entry name" value="HNH_nuc"/>
</dbReference>
<comment type="caution">
    <text evidence="2">The sequence shown here is derived from an EMBL/GenBank/DDBJ whole genome shotgun (WGS) entry which is preliminary data.</text>
</comment>
<protein>
    <submittedName>
        <fullName evidence="2">HNH endonuclease</fullName>
    </submittedName>
</protein>
<evidence type="ECO:0000313" key="2">
    <source>
        <dbReference type="EMBL" id="TRU43745.1"/>
    </source>
</evidence>
<dbReference type="GO" id="GO:0003676">
    <property type="term" value="F:nucleic acid binding"/>
    <property type="evidence" value="ECO:0007669"/>
    <property type="project" value="InterPro"/>
</dbReference>
<organism evidence="2 3">
    <name type="scientific">Microcystis aeruginosa Ma_QC_Ch_20071001_S25D</name>
    <dbReference type="NCBI Taxonomy" id="2486250"/>
    <lineage>
        <taxon>Bacteria</taxon>
        <taxon>Bacillati</taxon>
        <taxon>Cyanobacteriota</taxon>
        <taxon>Cyanophyceae</taxon>
        <taxon>Oscillatoriophycideae</taxon>
        <taxon>Chroococcales</taxon>
        <taxon>Microcystaceae</taxon>
        <taxon>Microcystis</taxon>
    </lineage>
</organism>